<feature type="transmembrane region" description="Helical" evidence="2">
    <location>
        <begin position="54"/>
        <end position="74"/>
    </location>
</feature>
<name>A0A1M7RZU8_9BACT</name>
<keyword evidence="2" id="KW-0812">Transmembrane</keyword>
<feature type="region of interest" description="Disordered" evidence="1">
    <location>
        <begin position="1"/>
        <end position="21"/>
    </location>
</feature>
<proteinExistence type="predicted"/>
<keyword evidence="2" id="KW-1133">Transmembrane helix</keyword>
<gene>
    <name evidence="3" type="ORF">SAMN02745728_00374</name>
</gene>
<evidence type="ECO:0000313" key="3">
    <source>
        <dbReference type="EMBL" id="SHN51696.1"/>
    </source>
</evidence>
<keyword evidence="2" id="KW-0472">Membrane</keyword>
<evidence type="ECO:0000256" key="1">
    <source>
        <dbReference type="SAM" id="MobiDB-lite"/>
    </source>
</evidence>
<dbReference type="Gene3D" id="1.25.40.10">
    <property type="entry name" value="Tetratricopeptide repeat domain"/>
    <property type="match status" value="1"/>
</dbReference>
<sequence>MSEPNKKSKNGELTATAPIEQTNTTERTLLDAIRTETAPEATPFFMFFVNNAKLLIGILSVFIIILVGVGIFEYTAKNALEKSQQELRLILQKADDTEKAKQLESFINTAPAGVLLHANLALAQAYENLQDYQKATNAWQKVSQLSDAPMKYQAIIGEASDLSAIGEHKKALELIEKSLTTLNNQDSPYQIALKALLADIAERSGDKELAIKTLQGLLDSGKIQDTYYFKRRIELLQKK</sequence>
<dbReference type="EMBL" id="FRDI01000002">
    <property type="protein sequence ID" value="SHN51696.1"/>
    <property type="molecule type" value="Genomic_DNA"/>
</dbReference>
<accession>A0A1M7RZU8</accession>
<dbReference type="Proteomes" id="UP000186469">
    <property type="component" value="Unassembled WGS sequence"/>
</dbReference>
<organism evidence="3 4">
    <name type="scientific">Desulfovibrio litoralis DSM 11393</name>
    <dbReference type="NCBI Taxonomy" id="1121455"/>
    <lineage>
        <taxon>Bacteria</taxon>
        <taxon>Pseudomonadati</taxon>
        <taxon>Thermodesulfobacteriota</taxon>
        <taxon>Desulfovibrionia</taxon>
        <taxon>Desulfovibrionales</taxon>
        <taxon>Desulfovibrionaceae</taxon>
        <taxon>Desulfovibrio</taxon>
    </lineage>
</organism>
<dbReference type="SUPFAM" id="SSF48452">
    <property type="entry name" value="TPR-like"/>
    <property type="match status" value="1"/>
</dbReference>
<evidence type="ECO:0000313" key="4">
    <source>
        <dbReference type="Proteomes" id="UP000186469"/>
    </source>
</evidence>
<reference evidence="3 4" key="1">
    <citation type="submission" date="2016-12" db="EMBL/GenBank/DDBJ databases">
        <authorList>
            <person name="Song W.-J."/>
            <person name="Kurnit D.M."/>
        </authorList>
    </citation>
    <scope>NUCLEOTIDE SEQUENCE [LARGE SCALE GENOMIC DNA]</scope>
    <source>
        <strain evidence="3 4">DSM 11393</strain>
    </source>
</reference>
<dbReference type="AlphaFoldDB" id="A0A1M7RZU8"/>
<protein>
    <submittedName>
        <fullName evidence="3">Uncharacterized protein</fullName>
    </submittedName>
</protein>
<dbReference type="InterPro" id="IPR011990">
    <property type="entry name" value="TPR-like_helical_dom_sf"/>
</dbReference>
<dbReference type="STRING" id="1121455.SAMN02745728_00374"/>
<dbReference type="RefSeq" id="WP_072695916.1">
    <property type="nucleotide sequence ID" value="NZ_FRDI01000002.1"/>
</dbReference>
<evidence type="ECO:0000256" key="2">
    <source>
        <dbReference type="SAM" id="Phobius"/>
    </source>
</evidence>
<feature type="compositionally biased region" description="Basic and acidic residues" evidence="1">
    <location>
        <begin position="1"/>
        <end position="10"/>
    </location>
</feature>
<keyword evidence="4" id="KW-1185">Reference proteome</keyword>